<dbReference type="Proteomes" id="UP001242480">
    <property type="component" value="Unassembled WGS sequence"/>
</dbReference>
<dbReference type="Gene3D" id="1.10.260.40">
    <property type="entry name" value="lambda repressor-like DNA-binding domains"/>
    <property type="match status" value="1"/>
</dbReference>
<sequence>MRQNAAMMKHPAHPGTVLKEAVLVPLGLSVSEAAQRLKMSRPALSRVLNGRAAISPDLALRLEAAGVSEAKFWLTMQLNYELARAREHQQPAVAPIQAREAA</sequence>
<dbReference type="EMBL" id="JAUSVX010000012">
    <property type="protein sequence ID" value="MDQ0472596.1"/>
    <property type="molecule type" value="Genomic_DNA"/>
</dbReference>
<dbReference type="PROSITE" id="PS50943">
    <property type="entry name" value="HTH_CROC1"/>
    <property type="match status" value="1"/>
</dbReference>
<gene>
    <name evidence="3" type="ORF">QO011_005625</name>
</gene>
<dbReference type="NCBIfam" id="TIGR02607">
    <property type="entry name" value="antidote_HigA"/>
    <property type="match status" value="1"/>
</dbReference>
<reference evidence="3 4" key="1">
    <citation type="submission" date="2023-07" db="EMBL/GenBank/DDBJ databases">
        <title>Genomic Encyclopedia of Type Strains, Phase IV (KMG-IV): sequencing the most valuable type-strain genomes for metagenomic binning, comparative biology and taxonomic classification.</title>
        <authorList>
            <person name="Goeker M."/>
        </authorList>
    </citation>
    <scope>NUCLEOTIDE SEQUENCE [LARGE SCALE GENOMIC DNA]</scope>
    <source>
        <strain evidence="3 4">DSM 19619</strain>
    </source>
</reference>
<comment type="caution">
    <text evidence="3">The sequence shown here is derived from an EMBL/GenBank/DDBJ whole genome shotgun (WGS) entry which is preliminary data.</text>
</comment>
<dbReference type="SMART" id="SM00530">
    <property type="entry name" value="HTH_XRE"/>
    <property type="match status" value="1"/>
</dbReference>
<evidence type="ECO:0000259" key="2">
    <source>
        <dbReference type="PROSITE" id="PS50943"/>
    </source>
</evidence>
<dbReference type="InterPro" id="IPR013430">
    <property type="entry name" value="Toxin_antidote_HigA"/>
</dbReference>
<protein>
    <submittedName>
        <fullName evidence="3">Addiction module HigA family antidote</fullName>
    </submittedName>
</protein>
<dbReference type="PANTHER" id="PTHR36924:SF1">
    <property type="entry name" value="ANTITOXIN HIGA-1"/>
    <property type="match status" value="1"/>
</dbReference>
<evidence type="ECO:0000313" key="4">
    <source>
        <dbReference type="Proteomes" id="UP001242480"/>
    </source>
</evidence>
<organism evidence="3 4">
    <name type="scientific">Labrys wisconsinensis</name>
    <dbReference type="NCBI Taxonomy" id="425677"/>
    <lineage>
        <taxon>Bacteria</taxon>
        <taxon>Pseudomonadati</taxon>
        <taxon>Pseudomonadota</taxon>
        <taxon>Alphaproteobacteria</taxon>
        <taxon>Hyphomicrobiales</taxon>
        <taxon>Xanthobacteraceae</taxon>
        <taxon>Labrys</taxon>
    </lineage>
</organism>
<keyword evidence="1" id="KW-0238">DNA-binding</keyword>
<evidence type="ECO:0000313" key="3">
    <source>
        <dbReference type="EMBL" id="MDQ0472596.1"/>
    </source>
</evidence>
<keyword evidence="4" id="KW-1185">Reference proteome</keyword>
<dbReference type="InterPro" id="IPR001387">
    <property type="entry name" value="Cro/C1-type_HTH"/>
</dbReference>
<dbReference type="SUPFAM" id="SSF47413">
    <property type="entry name" value="lambda repressor-like DNA-binding domains"/>
    <property type="match status" value="1"/>
</dbReference>
<evidence type="ECO:0000256" key="1">
    <source>
        <dbReference type="ARBA" id="ARBA00023125"/>
    </source>
</evidence>
<dbReference type="Pfam" id="PF01381">
    <property type="entry name" value="HTH_3"/>
    <property type="match status" value="1"/>
</dbReference>
<dbReference type="CDD" id="cd00093">
    <property type="entry name" value="HTH_XRE"/>
    <property type="match status" value="1"/>
</dbReference>
<feature type="domain" description="HTH cro/C1-type" evidence="2">
    <location>
        <begin position="26"/>
        <end position="72"/>
    </location>
</feature>
<dbReference type="PANTHER" id="PTHR36924">
    <property type="entry name" value="ANTITOXIN HIGA-1"/>
    <property type="match status" value="1"/>
</dbReference>
<name>A0ABU0JEA5_9HYPH</name>
<proteinExistence type="predicted"/>
<dbReference type="RefSeq" id="WP_370882017.1">
    <property type="nucleotide sequence ID" value="NZ_JAUSVX010000012.1"/>
</dbReference>
<dbReference type="InterPro" id="IPR010982">
    <property type="entry name" value="Lambda_DNA-bd_dom_sf"/>
</dbReference>
<accession>A0ABU0JEA5</accession>